<dbReference type="Proteomes" id="UP001205890">
    <property type="component" value="Unassembled WGS sequence"/>
</dbReference>
<gene>
    <name evidence="1" type="ORF">NK718_19900</name>
</gene>
<accession>A0ABT1LH19</accession>
<dbReference type="EMBL" id="JANCLU010000027">
    <property type="protein sequence ID" value="MCP8940795.1"/>
    <property type="molecule type" value="Genomic_DNA"/>
</dbReference>
<dbReference type="RefSeq" id="WP_254745954.1">
    <property type="nucleotide sequence ID" value="NZ_JANCLU010000027.1"/>
</dbReference>
<dbReference type="InterPro" id="IPR010430">
    <property type="entry name" value="DUF1028"/>
</dbReference>
<organism evidence="1 2">
    <name type="scientific">Alsobacter ponti</name>
    <dbReference type="NCBI Taxonomy" id="2962936"/>
    <lineage>
        <taxon>Bacteria</taxon>
        <taxon>Pseudomonadati</taxon>
        <taxon>Pseudomonadota</taxon>
        <taxon>Alphaproteobacteria</taxon>
        <taxon>Hyphomicrobiales</taxon>
        <taxon>Alsobacteraceae</taxon>
        <taxon>Alsobacter</taxon>
    </lineage>
</organism>
<dbReference type="PANTHER" id="PTHR39328">
    <property type="entry name" value="BLL2871 PROTEIN"/>
    <property type="match status" value="1"/>
</dbReference>
<reference evidence="1 2" key="1">
    <citation type="submission" date="2022-07" db="EMBL/GenBank/DDBJ databases">
        <authorList>
            <person name="Li W.-J."/>
            <person name="Deng Q.-Q."/>
        </authorList>
    </citation>
    <scope>NUCLEOTIDE SEQUENCE [LARGE SCALE GENOMIC DNA]</scope>
    <source>
        <strain evidence="1 2">SYSU M60028</strain>
    </source>
</reference>
<protein>
    <submittedName>
        <fullName evidence="1">DUF1028 domain-containing protein</fullName>
    </submittedName>
</protein>
<sequence>MTWSIVARDTATGGFGVAVATRFFAVGALCPNGAGGVGALATQALINPLYGPRGVRLLADGFAAADVVAALTGSDPGRESRQLHVIDAHGRNAAFTGAECVDWCGHALAENVSVAGNMLAGPAVVADTLAAYQAHAGLPMAERLIRALEAGEAAGGDKRGKQSAALKLWGGEEYTALDLRVDDHPDPLAELRRLYEVANERFVPFSRAFATRDNPGGVTDRSEIERFVAEHQEKRDQSRR</sequence>
<evidence type="ECO:0000313" key="2">
    <source>
        <dbReference type="Proteomes" id="UP001205890"/>
    </source>
</evidence>
<dbReference type="Pfam" id="PF06267">
    <property type="entry name" value="DUF1028"/>
    <property type="match status" value="1"/>
</dbReference>
<keyword evidence="2" id="KW-1185">Reference proteome</keyword>
<proteinExistence type="predicted"/>
<dbReference type="InterPro" id="IPR029055">
    <property type="entry name" value="Ntn_hydrolases_N"/>
</dbReference>
<dbReference type="SUPFAM" id="SSF56235">
    <property type="entry name" value="N-terminal nucleophile aminohydrolases (Ntn hydrolases)"/>
    <property type="match status" value="1"/>
</dbReference>
<evidence type="ECO:0000313" key="1">
    <source>
        <dbReference type="EMBL" id="MCP8940795.1"/>
    </source>
</evidence>
<dbReference type="Gene3D" id="3.60.20.10">
    <property type="entry name" value="Glutamine Phosphoribosylpyrophosphate, subunit 1, domain 1"/>
    <property type="match status" value="1"/>
</dbReference>
<comment type="caution">
    <text evidence="1">The sequence shown here is derived from an EMBL/GenBank/DDBJ whole genome shotgun (WGS) entry which is preliminary data.</text>
</comment>
<dbReference type="PANTHER" id="PTHR39328:SF1">
    <property type="entry name" value="BLL2871 PROTEIN"/>
    <property type="match status" value="1"/>
</dbReference>
<name>A0ABT1LH19_9HYPH</name>